<dbReference type="KEGG" id="mbb:BCG_2581"/>
<dbReference type="Proteomes" id="UP000001472">
    <property type="component" value="Chromosome"/>
</dbReference>
<dbReference type="SMR" id="A0A0H3M8Z3"/>
<dbReference type="AlphaFoldDB" id="A0A0H3M8Z3"/>
<organism evidence="1 2">
    <name type="scientific">Mycobacterium bovis (strain BCG / Pasteur 1173P2)</name>
    <dbReference type="NCBI Taxonomy" id="410289"/>
    <lineage>
        <taxon>Bacteria</taxon>
        <taxon>Bacillati</taxon>
        <taxon>Actinomycetota</taxon>
        <taxon>Actinomycetes</taxon>
        <taxon>Mycobacteriales</taxon>
        <taxon>Mycobacteriaceae</taxon>
        <taxon>Mycobacterium</taxon>
        <taxon>Mycobacterium tuberculosis complex</taxon>
    </lineage>
</organism>
<dbReference type="SUPFAM" id="SSF54909">
    <property type="entry name" value="Dimeric alpha+beta barrel"/>
    <property type="match status" value="1"/>
</dbReference>
<gene>
    <name evidence="1" type="ordered locus">BCG_2581</name>
</gene>
<evidence type="ECO:0008006" key="3">
    <source>
        <dbReference type="Google" id="ProtNLM"/>
    </source>
</evidence>
<sequence>MPGSAGWRKVFGGTGGATGALPRHGRGSIVYARSTTIEAQPLSVDIGIAHVRDVVMPALQEIDGCVGVSLLVDRQSGRCIATSAWETLEAMRASVERVAPIRDRAALMFAGSARVEEWDIALLHRDHPSHEGACVRATWLKVVPDQLGRSLEFYRTSVLPELESLDGFCSASLMVDHPACRRAVSCSTFDSMDAMARNRDRASELRSRRVRELGAEVLDVAEFELAIAHLRVPELV</sequence>
<protein>
    <recommendedName>
        <fullName evidence="3">ABM domain-containing protein</fullName>
    </recommendedName>
</protein>
<dbReference type="HOGENOM" id="CLU_088918_0_0_11"/>
<proteinExistence type="predicted"/>
<evidence type="ECO:0000313" key="2">
    <source>
        <dbReference type="Proteomes" id="UP000001472"/>
    </source>
</evidence>
<evidence type="ECO:0000313" key="1">
    <source>
        <dbReference type="EMBL" id="CAL72569.1"/>
    </source>
</evidence>
<reference evidence="1 2" key="1">
    <citation type="journal article" date="2007" name="Proc. Natl. Acad. Sci. U.S.A.">
        <title>Genome plasticity of BCG and impact on vaccine efficacy.</title>
        <authorList>
            <person name="Brosch R."/>
            <person name="Gordon S.V."/>
            <person name="Garnier T."/>
            <person name="Eiglmeier K."/>
            <person name="Frigui W."/>
            <person name="Valenti P."/>
            <person name="Dos Santos S."/>
            <person name="Duthoy S."/>
            <person name="Lacroix C."/>
            <person name="Garcia-Pelayo C."/>
            <person name="Inwald J.K."/>
            <person name="Golby P."/>
            <person name="Garcia J.N."/>
            <person name="Hewinson R.G."/>
            <person name="Behr M.A."/>
            <person name="Quail M.A."/>
            <person name="Churcher C."/>
            <person name="Barrell B.G."/>
            <person name="Parkhill J."/>
            <person name="Cole S.T."/>
        </authorList>
    </citation>
    <scope>NUCLEOTIDE SEQUENCE [LARGE SCALE GENOMIC DNA]</scope>
    <source>
        <strain evidence="2">BCG / Pasteur 1173P2</strain>
    </source>
</reference>
<dbReference type="EMBL" id="AM408590">
    <property type="protein sequence ID" value="CAL72569.1"/>
    <property type="molecule type" value="Genomic_DNA"/>
</dbReference>
<accession>A0A0H3M8Z3</accession>
<name>A0A0H3M8Z3_MYCBP</name>
<dbReference type="InterPro" id="IPR011008">
    <property type="entry name" value="Dimeric_a/b-barrel"/>
</dbReference>